<organism evidence="2 3">
    <name type="scientific">Xanthocytophaga flava</name>
    <dbReference type="NCBI Taxonomy" id="3048013"/>
    <lineage>
        <taxon>Bacteria</taxon>
        <taxon>Pseudomonadati</taxon>
        <taxon>Bacteroidota</taxon>
        <taxon>Cytophagia</taxon>
        <taxon>Cytophagales</taxon>
        <taxon>Rhodocytophagaceae</taxon>
        <taxon>Xanthocytophaga</taxon>
    </lineage>
</organism>
<dbReference type="Proteomes" id="UP001228581">
    <property type="component" value="Unassembled WGS sequence"/>
</dbReference>
<comment type="caution">
    <text evidence="2">The sequence shown here is derived from an EMBL/GenBank/DDBJ whole genome shotgun (WGS) entry which is preliminary data.</text>
</comment>
<proteinExistence type="predicted"/>
<dbReference type="InterPro" id="IPR050834">
    <property type="entry name" value="Glycosyltransf_2"/>
</dbReference>
<name>A0ABT7CJJ6_9BACT</name>
<dbReference type="InterPro" id="IPR029044">
    <property type="entry name" value="Nucleotide-diphossugar_trans"/>
</dbReference>
<dbReference type="EMBL" id="JASJOT010000005">
    <property type="protein sequence ID" value="MDJ1493207.1"/>
    <property type="molecule type" value="Genomic_DNA"/>
</dbReference>
<reference evidence="2 3" key="1">
    <citation type="submission" date="2023-05" db="EMBL/GenBank/DDBJ databases">
        <authorList>
            <person name="Zhang X."/>
        </authorList>
    </citation>
    <scope>NUCLEOTIDE SEQUENCE [LARGE SCALE GENOMIC DNA]</scope>
    <source>
        <strain evidence="2 3">DM2B3-1</strain>
    </source>
</reference>
<keyword evidence="2" id="KW-0808">Transferase</keyword>
<dbReference type="SUPFAM" id="SSF53448">
    <property type="entry name" value="Nucleotide-diphospho-sugar transferases"/>
    <property type="match status" value="1"/>
</dbReference>
<sequence>MKISIIIPTKDRPQLVIETLNAVANAVKGVDNEVLVVNDSEKPLILPDTLTNVVTVLRNPKAGVASARNFGAKNATGELLLFIDDDMLIQAEDIQTTFRLHQKYQRCCINLNWIYPPERSAKIAQTPFGRYLIHYGFTSLKGWNRGNDWNDEELFVTHGITSQYLSMAKRDFNESGGYNEVFPHAGFEDYEFAKRLQVLGFTFYIYPKSRLFHNESDRLDINAWLDRRRRGGATRKVAVGLGYQEVAISYSFTKKIILNVLSFFSPLIQFVVRRLPNKTAFDSIYFRIVNILLTVAIYEGYNSKK</sequence>
<keyword evidence="3" id="KW-1185">Reference proteome</keyword>
<dbReference type="PANTHER" id="PTHR43685">
    <property type="entry name" value="GLYCOSYLTRANSFERASE"/>
    <property type="match status" value="1"/>
</dbReference>
<dbReference type="GO" id="GO:0016757">
    <property type="term" value="F:glycosyltransferase activity"/>
    <property type="evidence" value="ECO:0007669"/>
    <property type="project" value="UniProtKB-KW"/>
</dbReference>
<feature type="domain" description="Glycosyltransferase 2-like" evidence="1">
    <location>
        <begin position="4"/>
        <end position="122"/>
    </location>
</feature>
<evidence type="ECO:0000313" key="3">
    <source>
        <dbReference type="Proteomes" id="UP001228581"/>
    </source>
</evidence>
<dbReference type="EC" id="2.4.-.-" evidence="2"/>
<dbReference type="InterPro" id="IPR001173">
    <property type="entry name" value="Glyco_trans_2-like"/>
</dbReference>
<dbReference type="RefSeq" id="WP_313995209.1">
    <property type="nucleotide sequence ID" value="NZ_JASJOT010000005.1"/>
</dbReference>
<keyword evidence="2" id="KW-0328">Glycosyltransferase</keyword>
<evidence type="ECO:0000259" key="1">
    <source>
        <dbReference type="Pfam" id="PF00535"/>
    </source>
</evidence>
<protein>
    <submittedName>
        <fullName evidence="2">Glycosyltransferase</fullName>
        <ecNumber evidence="2">2.4.-.-</ecNumber>
    </submittedName>
</protein>
<evidence type="ECO:0000313" key="2">
    <source>
        <dbReference type="EMBL" id="MDJ1493207.1"/>
    </source>
</evidence>
<dbReference type="Gene3D" id="3.90.550.10">
    <property type="entry name" value="Spore Coat Polysaccharide Biosynthesis Protein SpsA, Chain A"/>
    <property type="match status" value="1"/>
</dbReference>
<dbReference type="Pfam" id="PF00535">
    <property type="entry name" value="Glycos_transf_2"/>
    <property type="match status" value="1"/>
</dbReference>
<dbReference type="CDD" id="cd00761">
    <property type="entry name" value="Glyco_tranf_GTA_type"/>
    <property type="match status" value="1"/>
</dbReference>
<dbReference type="PANTHER" id="PTHR43685:SF2">
    <property type="entry name" value="GLYCOSYLTRANSFERASE 2-LIKE DOMAIN-CONTAINING PROTEIN"/>
    <property type="match status" value="1"/>
</dbReference>
<gene>
    <name evidence="2" type="ORF">QNI19_09720</name>
</gene>
<accession>A0ABT7CJJ6</accession>